<dbReference type="InterPro" id="IPR007627">
    <property type="entry name" value="RNA_pol_sigma70_r2"/>
</dbReference>
<dbReference type="Pfam" id="PF12680">
    <property type="entry name" value="SnoaL_2"/>
    <property type="match status" value="1"/>
</dbReference>
<dbReference type="CDD" id="cd06171">
    <property type="entry name" value="Sigma70_r4"/>
    <property type="match status" value="1"/>
</dbReference>
<dbReference type="InterPro" id="IPR013325">
    <property type="entry name" value="RNA_pol_sigma_r2"/>
</dbReference>
<evidence type="ECO:0000313" key="9">
    <source>
        <dbReference type="EMBL" id="GAA4716719.1"/>
    </source>
</evidence>
<dbReference type="InterPro" id="IPR013249">
    <property type="entry name" value="RNA_pol_sigma70_r4_t2"/>
</dbReference>
<evidence type="ECO:0000313" key="10">
    <source>
        <dbReference type="Proteomes" id="UP001500956"/>
    </source>
</evidence>
<dbReference type="InterPro" id="IPR036388">
    <property type="entry name" value="WH-like_DNA-bd_sf"/>
</dbReference>
<keyword evidence="5" id="KW-0804">Transcription</keyword>
<dbReference type="EMBL" id="BAABID010000001">
    <property type="protein sequence ID" value="GAA4716719.1"/>
    <property type="molecule type" value="Genomic_DNA"/>
</dbReference>
<evidence type="ECO:0000259" key="7">
    <source>
        <dbReference type="Pfam" id="PF08281"/>
    </source>
</evidence>
<evidence type="ECO:0000259" key="6">
    <source>
        <dbReference type="Pfam" id="PF04542"/>
    </source>
</evidence>
<accession>A0ABP8XXI5</accession>
<dbReference type="InterPro" id="IPR039425">
    <property type="entry name" value="RNA_pol_sigma-70-like"/>
</dbReference>
<dbReference type="InterPro" id="IPR013324">
    <property type="entry name" value="RNA_pol_sigma_r3/r4-like"/>
</dbReference>
<dbReference type="NCBIfam" id="NF006089">
    <property type="entry name" value="PRK08241.1"/>
    <property type="match status" value="1"/>
</dbReference>
<dbReference type="InterPro" id="IPR014305">
    <property type="entry name" value="RNA_pol_sigma-G_actinobac"/>
</dbReference>
<reference evidence="10" key="1">
    <citation type="journal article" date="2019" name="Int. J. Syst. Evol. Microbiol.">
        <title>The Global Catalogue of Microorganisms (GCM) 10K type strain sequencing project: providing services to taxonomists for standard genome sequencing and annotation.</title>
        <authorList>
            <consortium name="The Broad Institute Genomics Platform"/>
            <consortium name="The Broad Institute Genome Sequencing Center for Infectious Disease"/>
            <person name="Wu L."/>
            <person name="Ma J."/>
        </authorList>
    </citation>
    <scope>NUCLEOTIDE SEQUENCE [LARGE SCALE GENOMIC DNA]</scope>
    <source>
        <strain evidence="10">JCM 18063</strain>
    </source>
</reference>
<feature type="domain" description="RNA polymerase sigma factor 70 region 4 type 2" evidence="7">
    <location>
        <begin position="142"/>
        <end position="194"/>
    </location>
</feature>
<protein>
    <submittedName>
        <fullName evidence="9">Sigma-70 family RNA polymerase sigma factor</fullName>
    </submittedName>
</protein>
<dbReference type="PANTHER" id="PTHR43133">
    <property type="entry name" value="RNA POLYMERASE ECF-TYPE SIGMA FACTO"/>
    <property type="match status" value="1"/>
</dbReference>
<dbReference type="SUPFAM" id="SSF88946">
    <property type="entry name" value="Sigma2 domain of RNA polymerase sigma factors"/>
    <property type="match status" value="1"/>
</dbReference>
<comment type="subunit">
    <text evidence="2">Interacts transiently with the RNA polymerase catalytic core formed by RpoA, RpoB, RpoC and RpoZ (2 alpha, 1 beta, 1 beta' and 1 omega subunit) to form the RNA polymerase holoenzyme that can initiate transcription.</text>
</comment>
<dbReference type="Pfam" id="PF08281">
    <property type="entry name" value="Sigma70_r4_2"/>
    <property type="match status" value="1"/>
</dbReference>
<name>A0ABP8XXI5_9MICO</name>
<dbReference type="Gene3D" id="1.10.1740.10">
    <property type="match status" value="1"/>
</dbReference>
<evidence type="ECO:0000256" key="5">
    <source>
        <dbReference type="ARBA" id="ARBA00023163"/>
    </source>
</evidence>
<evidence type="ECO:0000259" key="8">
    <source>
        <dbReference type="Pfam" id="PF12680"/>
    </source>
</evidence>
<sequence>MTQAISSPAAGVDAPDVGVLLERYRRELTGYCYRMLGGAADADDAVQETMLRAWRAYDRFEGRSSVRSWLYRIATNVCFDALGSAKRRERPMGIGAAQPAEIENFGETLAEERWVEPVPDDAVLPREGDPADMAIGRESVRLAFVAALQHLPPRQRAVLVLREVLRWSAAETAALLDTTVASVNSALQRARATLGSKNLSRDTERWGEVDEELLGRYLDAFERYDLEALVRLLHDDAVLNMPPYTLWVSGPHEIARWMAGPGKGCLGSRCLRVHANGSMAFGQYRVDADGGWTPWGLVVLEDDGAGRVTGITTFLDTATWFPRFGLPDHLPAR</sequence>
<dbReference type="PANTHER" id="PTHR43133:SF65">
    <property type="entry name" value="ECF RNA POLYMERASE SIGMA FACTOR SIGG"/>
    <property type="match status" value="1"/>
</dbReference>
<dbReference type="InterPro" id="IPR032710">
    <property type="entry name" value="NTF2-like_dom_sf"/>
</dbReference>
<dbReference type="Gene3D" id="3.10.450.50">
    <property type="match status" value="1"/>
</dbReference>
<dbReference type="RefSeq" id="WP_172153487.1">
    <property type="nucleotide sequence ID" value="NZ_BAABID010000001.1"/>
</dbReference>
<dbReference type="NCBIfam" id="TIGR02937">
    <property type="entry name" value="sigma70-ECF"/>
    <property type="match status" value="1"/>
</dbReference>
<evidence type="ECO:0000256" key="3">
    <source>
        <dbReference type="ARBA" id="ARBA00023015"/>
    </source>
</evidence>
<keyword evidence="10" id="KW-1185">Reference proteome</keyword>
<comment type="similarity">
    <text evidence="1">Belongs to the sigma-70 factor family. ECF subfamily.</text>
</comment>
<dbReference type="SUPFAM" id="SSF88659">
    <property type="entry name" value="Sigma3 and sigma4 domains of RNA polymerase sigma factors"/>
    <property type="match status" value="1"/>
</dbReference>
<dbReference type="SUPFAM" id="SSF54427">
    <property type="entry name" value="NTF2-like"/>
    <property type="match status" value="1"/>
</dbReference>
<keyword evidence="3" id="KW-0805">Transcription regulation</keyword>
<organism evidence="9 10">
    <name type="scientific">Isoptericola chiayiensis</name>
    <dbReference type="NCBI Taxonomy" id="579446"/>
    <lineage>
        <taxon>Bacteria</taxon>
        <taxon>Bacillati</taxon>
        <taxon>Actinomycetota</taxon>
        <taxon>Actinomycetes</taxon>
        <taxon>Micrococcales</taxon>
        <taxon>Promicromonosporaceae</taxon>
        <taxon>Isoptericola</taxon>
    </lineage>
</organism>
<dbReference type="InterPro" id="IPR014284">
    <property type="entry name" value="RNA_pol_sigma-70_dom"/>
</dbReference>
<dbReference type="Proteomes" id="UP001500956">
    <property type="component" value="Unassembled WGS sequence"/>
</dbReference>
<dbReference type="Gene3D" id="1.10.10.10">
    <property type="entry name" value="Winged helix-like DNA-binding domain superfamily/Winged helix DNA-binding domain"/>
    <property type="match status" value="1"/>
</dbReference>
<dbReference type="NCBIfam" id="TIGR02960">
    <property type="entry name" value="SigX5"/>
    <property type="match status" value="1"/>
</dbReference>
<keyword evidence="4" id="KW-0731">Sigma factor</keyword>
<dbReference type="InterPro" id="IPR037401">
    <property type="entry name" value="SnoaL-like"/>
</dbReference>
<feature type="domain" description="RNA polymerase sigma-70 region 2" evidence="6">
    <location>
        <begin position="20"/>
        <end position="87"/>
    </location>
</feature>
<evidence type="ECO:0000256" key="2">
    <source>
        <dbReference type="ARBA" id="ARBA00011344"/>
    </source>
</evidence>
<proteinExistence type="inferred from homology"/>
<comment type="caution">
    <text evidence="9">The sequence shown here is derived from an EMBL/GenBank/DDBJ whole genome shotgun (WGS) entry which is preliminary data.</text>
</comment>
<feature type="domain" description="SnoaL-like" evidence="8">
    <location>
        <begin position="216"/>
        <end position="293"/>
    </location>
</feature>
<evidence type="ECO:0000256" key="1">
    <source>
        <dbReference type="ARBA" id="ARBA00010641"/>
    </source>
</evidence>
<dbReference type="Pfam" id="PF04542">
    <property type="entry name" value="Sigma70_r2"/>
    <property type="match status" value="1"/>
</dbReference>
<evidence type="ECO:0000256" key="4">
    <source>
        <dbReference type="ARBA" id="ARBA00023082"/>
    </source>
</evidence>
<gene>
    <name evidence="9" type="ORF">GCM10023216_00740</name>
</gene>